<dbReference type="AlphaFoldDB" id="A0AA86TWZ8"/>
<evidence type="ECO:0000313" key="2">
    <source>
        <dbReference type="EMBL" id="CAL6005792.1"/>
    </source>
</evidence>
<sequence length="117" mass="13642">MLFLLSLQIIQETTDVEAHHGDGLLVVTVFLDPIIHSALIYDLDDLPQQDFHIFFMNGLSDAFQFMRLPFLQCRDPNDRTKFWIQQFEFGIMPMSEFVVQFMKDVRSGAIDPIQVFV</sequence>
<proteinExistence type="predicted"/>
<dbReference type="EMBL" id="CAXDID020000052">
    <property type="protein sequence ID" value="CAL6005792.1"/>
    <property type="molecule type" value="Genomic_DNA"/>
</dbReference>
<name>A0AA86TWZ8_9EUKA</name>
<evidence type="ECO:0000313" key="3">
    <source>
        <dbReference type="Proteomes" id="UP001642409"/>
    </source>
</evidence>
<comment type="caution">
    <text evidence="1">The sequence shown here is derived from an EMBL/GenBank/DDBJ whole genome shotgun (WGS) entry which is preliminary data.</text>
</comment>
<reference evidence="1" key="1">
    <citation type="submission" date="2023-06" db="EMBL/GenBank/DDBJ databases">
        <authorList>
            <person name="Kurt Z."/>
        </authorList>
    </citation>
    <scope>NUCLEOTIDE SEQUENCE</scope>
</reference>
<evidence type="ECO:0000313" key="1">
    <source>
        <dbReference type="EMBL" id="CAI9932455.1"/>
    </source>
</evidence>
<gene>
    <name evidence="2" type="ORF">HINF_LOCUS19718</name>
    <name evidence="1" type="ORF">HINF_LOCUS20100</name>
</gene>
<organism evidence="1">
    <name type="scientific">Hexamita inflata</name>
    <dbReference type="NCBI Taxonomy" id="28002"/>
    <lineage>
        <taxon>Eukaryota</taxon>
        <taxon>Metamonada</taxon>
        <taxon>Diplomonadida</taxon>
        <taxon>Hexamitidae</taxon>
        <taxon>Hexamitinae</taxon>
        <taxon>Hexamita</taxon>
    </lineage>
</organism>
<reference evidence="2 3" key="2">
    <citation type="submission" date="2024-07" db="EMBL/GenBank/DDBJ databases">
        <authorList>
            <person name="Akdeniz Z."/>
        </authorList>
    </citation>
    <scope>NUCLEOTIDE SEQUENCE [LARGE SCALE GENOMIC DNA]</scope>
</reference>
<accession>A0AA86TWZ8</accession>
<keyword evidence="3" id="KW-1185">Reference proteome</keyword>
<dbReference type="EMBL" id="CATOUU010000517">
    <property type="protein sequence ID" value="CAI9932455.1"/>
    <property type="molecule type" value="Genomic_DNA"/>
</dbReference>
<protein>
    <submittedName>
        <fullName evidence="2">Hypothetical_protein</fullName>
    </submittedName>
</protein>
<dbReference type="Proteomes" id="UP001642409">
    <property type="component" value="Unassembled WGS sequence"/>
</dbReference>